<name>A0A1D2M7T5_ORCCI</name>
<dbReference type="EMBL" id="LJIJ01002997">
    <property type="protein sequence ID" value="ODM88991.1"/>
    <property type="molecule type" value="Genomic_DNA"/>
</dbReference>
<comment type="caution">
    <text evidence="1">The sequence shown here is derived from an EMBL/GenBank/DDBJ whole genome shotgun (WGS) entry which is preliminary data.</text>
</comment>
<feature type="non-terminal residue" evidence="1">
    <location>
        <position position="1"/>
    </location>
</feature>
<keyword evidence="2" id="KW-1185">Reference proteome</keyword>
<reference evidence="1 2" key="1">
    <citation type="journal article" date="2016" name="Genome Biol. Evol.">
        <title>Gene Family Evolution Reflects Adaptation to Soil Environmental Stressors in the Genome of the Collembolan Orchesella cincta.</title>
        <authorList>
            <person name="Faddeeva-Vakhrusheva A."/>
            <person name="Derks M.F."/>
            <person name="Anvar S.Y."/>
            <person name="Agamennone V."/>
            <person name="Suring W."/>
            <person name="Smit S."/>
            <person name="van Straalen N.M."/>
            <person name="Roelofs D."/>
        </authorList>
    </citation>
    <scope>NUCLEOTIDE SEQUENCE [LARGE SCALE GENOMIC DNA]</scope>
    <source>
        <tissue evidence="1">Mixed pool</tissue>
    </source>
</reference>
<sequence>RLRKAISKGLKPIKLPNLESFSNLPNLVTIKIGIDAKALTQFWPILASIDQEQDSSPFIVTLYEGEKKPASINEFLEPFEMLTYNMHSLQHIHLDCKIHGSVDNFSAFEFESYMQVLKRLVRSNRLHLSQVVKRVQEI</sequence>
<organism evidence="1 2">
    <name type="scientific">Orchesella cincta</name>
    <name type="common">Springtail</name>
    <name type="synonym">Podura cincta</name>
    <dbReference type="NCBI Taxonomy" id="48709"/>
    <lineage>
        <taxon>Eukaryota</taxon>
        <taxon>Metazoa</taxon>
        <taxon>Ecdysozoa</taxon>
        <taxon>Arthropoda</taxon>
        <taxon>Hexapoda</taxon>
        <taxon>Collembola</taxon>
        <taxon>Entomobryomorpha</taxon>
        <taxon>Entomobryoidea</taxon>
        <taxon>Orchesellidae</taxon>
        <taxon>Orchesellinae</taxon>
        <taxon>Orchesella</taxon>
    </lineage>
</organism>
<accession>A0A1D2M7T5</accession>
<dbReference type="OrthoDB" id="6776103at2759"/>
<dbReference type="AlphaFoldDB" id="A0A1D2M7T5"/>
<proteinExistence type="predicted"/>
<gene>
    <name evidence="1" type="ORF">Ocin01_17691</name>
</gene>
<evidence type="ECO:0000313" key="2">
    <source>
        <dbReference type="Proteomes" id="UP000094527"/>
    </source>
</evidence>
<protein>
    <submittedName>
        <fullName evidence="1">Uncharacterized protein</fullName>
    </submittedName>
</protein>
<dbReference type="STRING" id="48709.A0A1D2M7T5"/>
<dbReference type="Proteomes" id="UP000094527">
    <property type="component" value="Unassembled WGS sequence"/>
</dbReference>
<dbReference type="PANTHER" id="PTHR33053">
    <property type="entry name" value="PROTEIN, PUTATIVE-RELATED"/>
    <property type="match status" value="1"/>
</dbReference>
<evidence type="ECO:0000313" key="1">
    <source>
        <dbReference type="EMBL" id="ODM88991.1"/>
    </source>
</evidence>
<feature type="non-terminal residue" evidence="1">
    <location>
        <position position="138"/>
    </location>
</feature>